<reference evidence="5 6" key="1">
    <citation type="journal article" date="2016" name="Environ. Microbiol.">
        <title>New Methyloceanibacter diversity from North Sea sediments includes methanotroph containing solely the soluble methane monooxygenase.</title>
        <authorList>
            <person name="Vekeman B."/>
            <person name="Kerckhof F.M."/>
            <person name="Cremers G."/>
            <person name="de Vos P."/>
            <person name="Vandamme P."/>
            <person name="Boon N."/>
            <person name="Op den Camp H.J."/>
            <person name="Heylen K."/>
        </authorList>
    </citation>
    <scope>NUCLEOTIDE SEQUENCE [LARGE SCALE GENOMIC DNA]</scope>
    <source>
        <strain evidence="5 6">R-67175</strain>
    </source>
</reference>
<dbReference type="RefSeq" id="WP_069442153.1">
    <property type="nucleotide sequence ID" value="NZ_LPWF01000028.1"/>
</dbReference>
<sequence>MGLPKTPALTVDCVIHDPDGRVLLIRRKNEPFKGAFALPGGFVDIGETVEAGCRREVREETGLEVAELTLVGVYSDPGRDPRGHTVSAAFLARLPAAMPPRAGDDAEAAEWVADWRGEALAFDHAQILEDAERLASLAAED</sequence>
<name>A0A1E3VSX4_9HYPH</name>
<accession>A0A1E3VSX4</accession>
<dbReference type="SUPFAM" id="SSF55811">
    <property type="entry name" value="Nudix"/>
    <property type="match status" value="1"/>
</dbReference>
<dbReference type="Proteomes" id="UP000094472">
    <property type="component" value="Unassembled WGS sequence"/>
</dbReference>
<dbReference type="PANTHER" id="PTHR43736">
    <property type="entry name" value="ADP-RIBOSE PYROPHOSPHATASE"/>
    <property type="match status" value="1"/>
</dbReference>
<dbReference type="GO" id="GO:0016787">
    <property type="term" value="F:hydrolase activity"/>
    <property type="evidence" value="ECO:0007669"/>
    <property type="project" value="UniProtKB-KW"/>
</dbReference>
<gene>
    <name evidence="5" type="ORF">AUC69_13560</name>
</gene>
<evidence type="ECO:0000256" key="2">
    <source>
        <dbReference type="ARBA" id="ARBA00022801"/>
    </source>
</evidence>
<dbReference type="PRINTS" id="PR00502">
    <property type="entry name" value="NUDIXFAMILY"/>
</dbReference>
<keyword evidence="2 3" id="KW-0378">Hydrolase</keyword>
<dbReference type="InterPro" id="IPR000086">
    <property type="entry name" value="NUDIX_hydrolase_dom"/>
</dbReference>
<comment type="cofactor">
    <cofactor evidence="1">
        <name>Mg(2+)</name>
        <dbReference type="ChEBI" id="CHEBI:18420"/>
    </cofactor>
</comment>
<dbReference type="InterPro" id="IPR015797">
    <property type="entry name" value="NUDIX_hydrolase-like_dom_sf"/>
</dbReference>
<protein>
    <recommendedName>
        <fullName evidence="4">Nudix hydrolase domain-containing protein</fullName>
    </recommendedName>
</protein>
<feature type="domain" description="Nudix hydrolase" evidence="4">
    <location>
        <begin position="6"/>
        <end position="136"/>
    </location>
</feature>
<dbReference type="PANTHER" id="PTHR43736:SF1">
    <property type="entry name" value="DIHYDRONEOPTERIN TRIPHOSPHATE DIPHOSPHATASE"/>
    <property type="match status" value="1"/>
</dbReference>
<keyword evidence="6" id="KW-1185">Reference proteome</keyword>
<dbReference type="PROSITE" id="PS51462">
    <property type="entry name" value="NUDIX"/>
    <property type="match status" value="1"/>
</dbReference>
<dbReference type="PROSITE" id="PS00893">
    <property type="entry name" value="NUDIX_BOX"/>
    <property type="match status" value="1"/>
</dbReference>
<dbReference type="EMBL" id="LPWF01000028">
    <property type="protein sequence ID" value="ODR96638.1"/>
    <property type="molecule type" value="Genomic_DNA"/>
</dbReference>
<evidence type="ECO:0000256" key="1">
    <source>
        <dbReference type="ARBA" id="ARBA00001946"/>
    </source>
</evidence>
<proteinExistence type="inferred from homology"/>
<dbReference type="Pfam" id="PF00293">
    <property type="entry name" value="NUDIX"/>
    <property type="match status" value="1"/>
</dbReference>
<evidence type="ECO:0000259" key="4">
    <source>
        <dbReference type="PROSITE" id="PS51462"/>
    </source>
</evidence>
<dbReference type="STRING" id="1774969.AUC69_13560"/>
<evidence type="ECO:0000313" key="6">
    <source>
        <dbReference type="Proteomes" id="UP000094472"/>
    </source>
</evidence>
<dbReference type="Gene3D" id="3.90.79.10">
    <property type="entry name" value="Nucleoside Triphosphate Pyrophosphohydrolase"/>
    <property type="match status" value="1"/>
</dbReference>
<evidence type="ECO:0000313" key="5">
    <source>
        <dbReference type="EMBL" id="ODR96638.1"/>
    </source>
</evidence>
<evidence type="ECO:0000256" key="3">
    <source>
        <dbReference type="RuleBase" id="RU003476"/>
    </source>
</evidence>
<organism evidence="5 6">
    <name type="scientific">Methyloceanibacter superfactus</name>
    <dbReference type="NCBI Taxonomy" id="1774969"/>
    <lineage>
        <taxon>Bacteria</taxon>
        <taxon>Pseudomonadati</taxon>
        <taxon>Pseudomonadota</taxon>
        <taxon>Alphaproteobacteria</taxon>
        <taxon>Hyphomicrobiales</taxon>
        <taxon>Hyphomicrobiaceae</taxon>
        <taxon>Methyloceanibacter</taxon>
    </lineage>
</organism>
<dbReference type="CDD" id="cd18873">
    <property type="entry name" value="NUDIX_NadM_like"/>
    <property type="match status" value="1"/>
</dbReference>
<dbReference type="OrthoDB" id="9761969at2"/>
<comment type="similarity">
    <text evidence="3">Belongs to the Nudix hydrolase family.</text>
</comment>
<dbReference type="InterPro" id="IPR020476">
    <property type="entry name" value="Nudix_hydrolase"/>
</dbReference>
<dbReference type="InterPro" id="IPR020084">
    <property type="entry name" value="NUDIX_hydrolase_CS"/>
</dbReference>
<comment type="caution">
    <text evidence="5">The sequence shown here is derived from an EMBL/GenBank/DDBJ whole genome shotgun (WGS) entry which is preliminary data.</text>
</comment>
<dbReference type="AlphaFoldDB" id="A0A1E3VSX4"/>